<dbReference type="SUPFAM" id="SSF51735">
    <property type="entry name" value="NAD(P)-binding Rossmann-fold domains"/>
    <property type="match status" value="1"/>
</dbReference>
<dbReference type="PRINTS" id="PR00081">
    <property type="entry name" value="GDHRDH"/>
</dbReference>
<evidence type="ECO:0000313" key="4">
    <source>
        <dbReference type="Proteomes" id="UP000594688"/>
    </source>
</evidence>
<gene>
    <name evidence="3" type="ORF">G3M70_08905</name>
</gene>
<name>A0A7T0BW80_9BACT</name>
<evidence type="ECO:0000256" key="1">
    <source>
        <dbReference type="ARBA" id="ARBA00006484"/>
    </source>
</evidence>
<dbReference type="Pfam" id="PF00106">
    <property type="entry name" value="adh_short"/>
    <property type="match status" value="1"/>
</dbReference>
<dbReference type="GO" id="GO:0016491">
    <property type="term" value="F:oxidoreductase activity"/>
    <property type="evidence" value="ECO:0007669"/>
    <property type="project" value="UniProtKB-KW"/>
</dbReference>
<reference evidence="3 4" key="1">
    <citation type="submission" date="2020-02" db="EMBL/GenBank/DDBJ databases">
        <title>Genomic and physiological characterization of two novel Nitrospinaceae genera.</title>
        <authorList>
            <person name="Mueller A.J."/>
            <person name="Jung M.-Y."/>
            <person name="Strachan C.R."/>
            <person name="Herbold C.W."/>
            <person name="Kirkegaard R.H."/>
            <person name="Daims H."/>
        </authorList>
    </citation>
    <scope>NUCLEOTIDE SEQUENCE [LARGE SCALE GENOMIC DNA]</scope>
    <source>
        <strain evidence="3">EB</strain>
    </source>
</reference>
<dbReference type="Proteomes" id="UP000594688">
    <property type="component" value="Chromosome"/>
</dbReference>
<dbReference type="AlphaFoldDB" id="A0A7T0BW80"/>
<dbReference type="InterPro" id="IPR002347">
    <property type="entry name" value="SDR_fam"/>
</dbReference>
<evidence type="ECO:0000313" key="3">
    <source>
        <dbReference type="EMBL" id="QPJ61986.1"/>
    </source>
</evidence>
<evidence type="ECO:0000256" key="2">
    <source>
        <dbReference type="ARBA" id="ARBA00023002"/>
    </source>
</evidence>
<comment type="similarity">
    <text evidence="1">Belongs to the short-chain dehydrogenases/reductases (SDR) family.</text>
</comment>
<protein>
    <submittedName>
        <fullName evidence="3">SDR family NAD(P)-dependent oxidoreductase</fullName>
    </submittedName>
</protein>
<dbReference type="KEGG" id="nli:G3M70_08905"/>
<dbReference type="PANTHER" id="PTHR44196:SF3">
    <property type="entry name" value="SHORT CHAIN DEHYDROGENASE FAMILY PROTEIN"/>
    <property type="match status" value="1"/>
</dbReference>
<dbReference type="GO" id="GO:0016020">
    <property type="term" value="C:membrane"/>
    <property type="evidence" value="ECO:0007669"/>
    <property type="project" value="TreeGrafter"/>
</dbReference>
<keyword evidence="2" id="KW-0560">Oxidoreductase</keyword>
<sequence>MPSSNSKNAIVIGATSGIGWSLALVLAHNGYRVGITGRRRHLLDELQKKIGDDCFVQEMDVTNPQAKEQLNDLISKMGNVGLIIYNSGVGYQNPELDLTKEMKIVATNVEGFTLLSNLAMEHFIGNNSGHLVGISSIAAIRGNRKAPAYFASKSFMSSYLQGLQQLVTHKNLPITVTDIKPGFVDTPMIDARRAYWVCSADKAAEQIYGAIRDKKKHAYITPRWRLVAWVLKCLPNFIFNRF</sequence>
<organism evidence="3 4">
    <name type="scientific">Candidatus Nitronauta litoralis</name>
    <dbReference type="NCBI Taxonomy" id="2705533"/>
    <lineage>
        <taxon>Bacteria</taxon>
        <taxon>Pseudomonadati</taxon>
        <taxon>Nitrospinota/Tectimicrobiota group</taxon>
        <taxon>Nitrospinota</taxon>
        <taxon>Nitrospinia</taxon>
        <taxon>Nitrospinales</taxon>
        <taxon>Nitrospinaceae</taxon>
        <taxon>Candidatus Nitronauta</taxon>
    </lineage>
</organism>
<dbReference type="PANTHER" id="PTHR44196">
    <property type="entry name" value="DEHYDROGENASE/REDUCTASE SDR FAMILY MEMBER 7B"/>
    <property type="match status" value="1"/>
</dbReference>
<dbReference type="InterPro" id="IPR036291">
    <property type="entry name" value="NAD(P)-bd_dom_sf"/>
</dbReference>
<accession>A0A7T0BW80</accession>
<proteinExistence type="inferred from homology"/>
<dbReference type="EMBL" id="CP048685">
    <property type="protein sequence ID" value="QPJ61986.1"/>
    <property type="molecule type" value="Genomic_DNA"/>
</dbReference>
<dbReference type="Gene3D" id="3.40.50.720">
    <property type="entry name" value="NAD(P)-binding Rossmann-like Domain"/>
    <property type="match status" value="1"/>
</dbReference>